<dbReference type="GO" id="GO:0006457">
    <property type="term" value="P:protein folding"/>
    <property type="evidence" value="ECO:0007669"/>
    <property type="project" value="TreeGrafter"/>
</dbReference>
<dbReference type="GO" id="GO:0005739">
    <property type="term" value="C:mitochondrion"/>
    <property type="evidence" value="ECO:0007669"/>
    <property type="project" value="TreeGrafter"/>
</dbReference>
<keyword evidence="2 4" id="KW-0863">Zinc-finger</keyword>
<gene>
    <name evidence="6" type="ORF">AMATHDRAFT_100546</name>
</gene>
<dbReference type="EMBL" id="KZ301993">
    <property type="protein sequence ID" value="PFH50990.1"/>
    <property type="molecule type" value="Genomic_DNA"/>
</dbReference>
<dbReference type="Proteomes" id="UP000242287">
    <property type="component" value="Unassembled WGS sequence"/>
</dbReference>
<evidence type="ECO:0000256" key="4">
    <source>
        <dbReference type="PROSITE-ProRule" id="PRU00834"/>
    </source>
</evidence>
<name>A0A2A9NTF1_9AGAR</name>
<evidence type="ECO:0000256" key="2">
    <source>
        <dbReference type="ARBA" id="ARBA00022771"/>
    </source>
</evidence>
<evidence type="ECO:0000256" key="3">
    <source>
        <dbReference type="ARBA" id="ARBA00022833"/>
    </source>
</evidence>
<keyword evidence="1" id="KW-0479">Metal-binding</keyword>
<sequence length="91" mass="10357">EHRMAIAFTCTVSDCNERSAHTFTKRSYEKGIVIIQCPKCKNRHLIADNLGWFKESMADGKLRTIEDLLRVKGEKVVRGKLDANGAIEYTE</sequence>
<dbReference type="PROSITE" id="PS51501">
    <property type="entry name" value="ZF_DNL"/>
    <property type="match status" value="1"/>
</dbReference>
<dbReference type="InterPro" id="IPR024158">
    <property type="entry name" value="Mt_import_TIM15"/>
</dbReference>
<dbReference type="GO" id="GO:0008270">
    <property type="term" value="F:zinc ion binding"/>
    <property type="evidence" value="ECO:0007669"/>
    <property type="project" value="UniProtKB-KW"/>
</dbReference>
<evidence type="ECO:0000313" key="6">
    <source>
        <dbReference type="EMBL" id="PFH50990.1"/>
    </source>
</evidence>
<protein>
    <recommendedName>
        <fullName evidence="5">DNL-type domain-containing protein</fullName>
    </recommendedName>
</protein>
<feature type="non-terminal residue" evidence="6">
    <location>
        <position position="1"/>
    </location>
</feature>
<keyword evidence="3" id="KW-0862">Zinc</keyword>
<dbReference type="GO" id="GO:0050821">
    <property type="term" value="P:protein stabilization"/>
    <property type="evidence" value="ECO:0007669"/>
    <property type="project" value="TreeGrafter"/>
</dbReference>
<proteinExistence type="predicted"/>
<reference evidence="6 7" key="1">
    <citation type="submission" date="2014-02" db="EMBL/GenBank/DDBJ databases">
        <title>Transposable element dynamics among asymbiotic and ectomycorrhizal Amanita fungi.</title>
        <authorList>
            <consortium name="DOE Joint Genome Institute"/>
            <person name="Hess J."/>
            <person name="Skrede I."/>
            <person name="Wolfe B."/>
            <person name="LaButti K."/>
            <person name="Ohm R.A."/>
            <person name="Grigoriev I.V."/>
            <person name="Pringle A."/>
        </authorList>
    </citation>
    <scope>NUCLEOTIDE SEQUENCE [LARGE SCALE GENOMIC DNA]</scope>
    <source>
        <strain evidence="6 7">SKay4041</strain>
    </source>
</reference>
<dbReference type="GO" id="GO:0051087">
    <property type="term" value="F:protein-folding chaperone binding"/>
    <property type="evidence" value="ECO:0007669"/>
    <property type="project" value="TreeGrafter"/>
</dbReference>
<evidence type="ECO:0000259" key="5">
    <source>
        <dbReference type="PROSITE" id="PS51501"/>
    </source>
</evidence>
<dbReference type="Pfam" id="PF05180">
    <property type="entry name" value="zf-DNL"/>
    <property type="match status" value="1"/>
</dbReference>
<accession>A0A2A9NTF1</accession>
<feature type="domain" description="DNL-type" evidence="5">
    <location>
        <begin position="1"/>
        <end position="91"/>
    </location>
</feature>
<dbReference type="PANTHER" id="PTHR20922:SF13">
    <property type="entry name" value="DNL-TYPE ZINC FINGER PROTEIN"/>
    <property type="match status" value="1"/>
</dbReference>
<organism evidence="6 7">
    <name type="scientific">Amanita thiersii Skay4041</name>
    <dbReference type="NCBI Taxonomy" id="703135"/>
    <lineage>
        <taxon>Eukaryota</taxon>
        <taxon>Fungi</taxon>
        <taxon>Dikarya</taxon>
        <taxon>Basidiomycota</taxon>
        <taxon>Agaricomycotina</taxon>
        <taxon>Agaricomycetes</taxon>
        <taxon>Agaricomycetidae</taxon>
        <taxon>Agaricales</taxon>
        <taxon>Pluteineae</taxon>
        <taxon>Amanitaceae</taxon>
        <taxon>Amanita</taxon>
    </lineage>
</organism>
<dbReference type="STRING" id="703135.A0A2A9NTF1"/>
<dbReference type="GO" id="GO:0030150">
    <property type="term" value="P:protein import into mitochondrial matrix"/>
    <property type="evidence" value="ECO:0007669"/>
    <property type="project" value="TreeGrafter"/>
</dbReference>
<dbReference type="InterPro" id="IPR007853">
    <property type="entry name" value="Znf_DNL-typ"/>
</dbReference>
<evidence type="ECO:0000313" key="7">
    <source>
        <dbReference type="Proteomes" id="UP000242287"/>
    </source>
</evidence>
<dbReference type="OrthoDB" id="512667at2759"/>
<evidence type="ECO:0000256" key="1">
    <source>
        <dbReference type="ARBA" id="ARBA00022723"/>
    </source>
</evidence>
<dbReference type="AlphaFoldDB" id="A0A2A9NTF1"/>
<feature type="non-terminal residue" evidence="6">
    <location>
        <position position="91"/>
    </location>
</feature>
<keyword evidence="7" id="KW-1185">Reference proteome</keyword>
<dbReference type="PANTHER" id="PTHR20922">
    <property type="entry name" value="DNL-TYPE ZINC FINGER PROTEIN"/>
    <property type="match status" value="1"/>
</dbReference>